<feature type="domain" description="Ribbon-helix-helix" evidence="2">
    <location>
        <begin position="12"/>
        <end position="72"/>
    </location>
</feature>
<dbReference type="GO" id="GO:0016740">
    <property type="term" value="F:transferase activity"/>
    <property type="evidence" value="ECO:0007669"/>
    <property type="project" value="UniProtKB-KW"/>
</dbReference>
<evidence type="ECO:0000313" key="3">
    <source>
        <dbReference type="EMBL" id="RYB01844.1"/>
    </source>
</evidence>
<reference evidence="3 4" key="1">
    <citation type="submission" date="2018-09" db="EMBL/GenBank/DDBJ databases">
        <authorList>
            <person name="Grouzdev D.S."/>
            <person name="Krutkina M.S."/>
        </authorList>
    </citation>
    <scope>NUCLEOTIDE SEQUENCE [LARGE SCALE GENOMIC DNA]</scope>
    <source>
        <strain evidence="3 4">RmlP001</strain>
    </source>
</reference>
<evidence type="ECO:0000313" key="4">
    <source>
        <dbReference type="Proteomes" id="UP000289411"/>
    </source>
</evidence>
<dbReference type="Proteomes" id="UP000289411">
    <property type="component" value="Unassembled WGS sequence"/>
</dbReference>
<dbReference type="InterPro" id="IPR027373">
    <property type="entry name" value="RHH_dom"/>
</dbReference>
<accession>A0A4Q2R8L1</accession>
<sequence>MDRPTEAAATVAKRSLSIAGHRTSVSLEDDFWTALAEIARARGLSLAALVSEIDRGRGDANLSSAIRVFALRFFRAGGASGPRAGAPEGGEPTGHPRPAAS</sequence>
<proteinExistence type="predicted"/>
<feature type="region of interest" description="Disordered" evidence="1">
    <location>
        <begin position="78"/>
        <end position="101"/>
    </location>
</feature>
<keyword evidence="3" id="KW-0808">Transferase</keyword>
<comment type="caution">
    <text evidence="3">The sequence shown here is derived from an EMBL/GenBank/DDBJ whole genome shotgun (WGS) entry which is preliminary data.</text>
</comment>
<name>A0A4Q2R8L1_9HYPH</name>
<dbReference type="OrthoDB" id="7477016at2"/>
<dbReference type="Gene3D" id="1.10.3990.20">
    <property type="entry name" value="protein bp1543"/>
    <property type="match status" value="1"/>
</dbReference>
<organism evidence="3 4">
    <name type="scientific">Lichenibacterium ramalinae</name>
    <dbReference type="NCBI Taxonomy" id="2316527"/>
    <lineage>
        <taxon>Bacteria</taxon>
        <taxon>Pseudomonadati</taxon>
        <taxon>Pseudomonadota</taxon>
        <taxon>Alphaproteobacteria</taxon>
        <taxon>Hyphomicrobiales</taxon>
        <taxon>Lichenihabitantaceae</taxon>
        <taxon>Lichenibacterium</taxon>
    </lineage>
</organism>
<evidence type="ECO:0000256" key="1">
    <source>
        <dbReference type="SAM" id="MobiDB-lite"/>
    </source>
</evidence>
<protein>
    <submittedName>
        <fullName evidence="3">Aryl-sulfate sulfotransferase</fullName>
    </submittedName>
</protein>
<dbReference type="EMBL" id="QYBC01000027">
    <property type="protein sequence ID" value="RYB01844.1"/>
    <property type="molecule type" value="Genomic_DNA"/>
</dbReference>
<dbReference type="InterPro" id="IPR038268">
    <property type="entry name" value="RHH_sf"/>
</dbReference>
<gene>
    <name evidence="3" type="ORF">D3272_23935</name>
</gene>
<dbReference type="Pfam" id="PF13467">
    <property type="entry name" value="RHH_4"/>
    <property type="match status" value="1"/>
</dbReference>
<evidence type="ECO:0000259" key="2">
    <source>
        <dbReference type="Pfam" id="PF13467"/>
    </source>
</evidence>
<dbReference type="RefSeq" id="WP_129221754.1">
    <property type="nucleotide sequence ID" value="NZ_QYBC01000027.1"/>
</dbReference>
<keyword evidence="4" id="KW-1185">Reference proteome</keyword>
<dbReference type="AlphaFoldDB" id="A0A4Q2R8L1"/>
<reference evidence="3 4" key="2">
    <citation type="submission" date="2019-02" db="EMBL/GenBank/DDBJ databases">
        <title>'Lichenibacterium ramalinii' gen. nov. sp. nov., 'Lichenibacterium minor' gen. nov. sp. nov.</title>
        <authorList>
            <person name="Pankratov T."/>
        </authorList>
    </citation>
    <scope>NUCLEOTIDE SEQUENCE [LARGE SCALE GENOMIC DNA]</scope>
    <source>
        <strain evidence="3 4">RmlP001</strain>
    </source>
</reference>